<dbReference type="PANTHER" id="PTHR13088:SF3">
    <property type="entry name" value="FAS APOPTOTIC INHIBITORY MOLECULE 1"/>
    <property type="match status" value="1"/>
</dbReference>
<reference evidence="1" key="1">
    <citation type="submission" date="2020-06" db="EMBL/GenBank/DDBJ databases">
        <authorList>
            <person name="Ji K."/>
            <person name="Li J."/>
        </authorList>
    </citation>
    <scope>NUCLEOTIDE SEQUENCE</scope>
    <source>
        <strain evidence="1">JKM2019</strain>
        <tissue evidence="1">Whole body</tissue>
    </source>
</reference>
<dbReference type="Gene3D" id="2.40.128.180">
    <property type="match status" value="1"/>
</dbReference>
<organism evidence="1">
    <name type="scientific">Dermatophagoides farinae</name>
    <name type="common">American house dust mite</name>
    <dbReference type="NCBI Taxonomy" id="6954"/>
    <lineage>
        <taxon>Eukaryota</taxon>
        <taxon>Metazoa</taxon>
        <taxon>Ecdysozoa</taxon>
        <taxon>Arthropoda</taxon>
        <taxon>Chelicerata</taxon>
        <taxon>Arachnida</taxon>
        <taxon>Acari</taxon>
        <taxon>Acariformes</taxon>
        <taxon>Sarcoptiformes</taxon>
        <taxon>Astigmata</taxon>
        <taxon>Psoroptidia</taxon>
        <taxon>Analgoidea</taxon>
        <taxon>Pyroglyphidae</taxon>
        <taxon>Dermatophagoidinae</taxon>
        <taxon>Dermatophagoides</taxon>
    </lineage>
</organism>
<name>A0A9D4SE46_DERFA</name>
<dbReference type="AlphaFoldDB" id="A0A9D4SE46"/>
<reference evidence="1" key="2">
    <citation type="journal article" date="2021" name="World Allergy Organ. J.">
        <title>Chromosome-level assembly of Dermatophagoides farinae genome and transcriptome reveals two novel allergens Der f 37 and Der f 39.</title>
        <authorList>
            <person name="Chen J."/>
            <person name="Cai Z."/>
            <person name="Fan D."/>
            <person name="Hu J."/>
            <person name="Hou Y."/>
            <person name="He Y."/>
            <person name="Zhang Z."/>
            <person name="Zhao Z."/>
            <person name="Gao P."/>
            <person name="Hu W."/>
            <person name="Sun J."/>
            <person name="Li J."/>
            <person name="Ji K."/>
        </authorList>
    </citation>
    <scope>NUCLEOTIDE SEQUENCE</scope>
    <source>
        <strain evidence="1">JKM2019</strain>
    </source>
</reference>
<dbReference type="Proteomes" id="UP000828236">
    <property type="component" value="Unassembled WGS sequence"/>
</dbReference>
<dbReference type="InterPro" id="IPR038513">
    <property type="entry name" value="FAIM1_dom_sf"/>
</dbReference>
<dbReference type="Pfam" id="PF06905">
    <property type="entry name" value="FAIM1"/>
    <property type="match status" value="1"/>
</dbReference>
<sequence length="160" mass="18508">MNMNDLVGTWEVPLYDKIHKIQFEHGTTTGRRVLWIDNDIILKKEWMFKLVGSEPFEIKNPDSDEIYAKCEIVINACLGFTYEYILYVNEKDTLDVWVNGQKKDTTHEFGDSEGTEIKFNLDEQQQNCGCIKTISSGDKRKGMIYVLEVNGQSVNEKDVE</sequence>
<dbReference type="InterPro" id="IPR010695">
    <property type="entry name" value="FAIM1"/>
</dbReference>
<comment type="caution">
    <text evidence="1">The sequence shown here is derived from an EMBL/GenBank/DDBJ whole genome shotgun (WGS) entry which is preliminary data.</text>
</comment>
<dbReference type="EMBL" id="SDOV01000007">
    <property type="protein sequence ID" value="KAH7638692.1"/>
    <property type="molecule type" value="Genomic_DNA"/>
</dbReference>
<dbReference type="GO" id="GO:1902042">
    <property type="term" value="P:negative regulation of extrinsic apoptotic signaling pathway via death domain receptors"/>
    <property type="evidence" value="ECO:0007669"/>
    <property type="project" value="TreeGrafter"/>
</dbReference>
<dbReference type="PANTHER" id="PTHR13088">
    <property type="entry name" value="FAS APOPTOTIC INHIBITORY MOLECULE FAIM"/>
    <property type="match status" value="1"/>
</dbReference>
<evidence type="ECO:0000313" key="1">
    <source>
        <dbReference type="EMBL" id="KAH7638692.1"/>
    </source>
</evidence>
<accession>A0A9D4SE46</accession>
<gene>
    <name evidence="1" type="ORF">HUG17_2725</name>
</gene>
<proteinExistence type="predicted"/>
<protein>
    <submittedName>
        <fullName evidence="1">Fas apoptotic inhibitory molecule 1-like protein</fullName>
    </submittedName>
</protein>